<dbReference type="OrthoDB" id="23783at10239"/>
<dbReference type="GO" id="GO:0003677">
    <property type="term" value="F:DNA binding"/>
    <property type="evidence" value="ECO:0007669"/>
    <property type="project" value="InterPro"/>
</dbReference>
<proteinExistence type="predicted"/>
<dbReference type="SUPFAM" id="SSF143422">
    <property type="entry name" value="Transposase IS200-like"/>
    <property type="match status" value="1"/>
</dbReference>
<evidence type="ECO:0000259" key="1">
    <source>
        <dbReference type="SMART" id="SM01321"/>
    </source>
</evidence>
<dbReference type="KEGG" id="vg:26633176"/>
<accession>A0A0P0IQC6</accession>
<dbReference type="RefSeq" id="YP_009206692.1">
    <property type="nucleotide sequence ID" value="NC_028888.1"/>
</dbReference>
<evidence type="ECO:0000313" key="2">
    <source>
        <dbReference type="EMBL" id="ALJ97746.1"/>
    </source>
</evidence>
<sequence>MIKHERTNVYDFNFHLVWVTKYRKQIFTTGERAEAMKNILRGIAKRNSVEISNMEVMPDHIHMMISFPPKYAPSSIVKAFKGGSAKQWFIQFPQTKKLLWGGHLWSPSFFMSTLGNVSKEIVAQYVDSQLDKYNGGRPRR</sequence>
<dbReference type="EMBL" id="KR905066">
    <property type="protein sequence ID" value="ALJ97746.1"/>
    <property type="molecule type" value="Genomic_DNA"/>
</dbReference>
<dbReference type="SMART" id="SM01321">
    <property type="entry name" value="Y1_Tnp"/>
    <property type="match status" value="1"/>
</dbReference>
<dbReference type="GO" id="GO:0004803">
    <property type="term" value="F:transposase activity"/>
    <property type="evidence" value="ECO:0007669"/>
    <property type="project" value="InterPro"/>
</dbReference>
<organism evidence="2 3">
    <name type="scientific">Lactobacillus phage CL1</name>
    <dbReference type="NCBI Taxonomy" id="1739607"/>
    <lineage>
        <taxon>Viruses</taxon>
        <taxon>Duplodnaviria</taxon>
        <taxon>Heunggongvirae</taxon>
        <taxon>Uroviricota</taxon>
        <taxon>Caudoviricetes</taxon>
        <taxon>Colunavirus</taxon>
        <taxon>Colunavirus CL1</taxon>
    </lineage>
</organism>
<protein>
    <submittedName>
        <fullName evidence="2">Transposase</fullName>
    </submittedName>
</protein>
<dbReference type="PANTHER" id="PTHR33360">
    <property type="entry name" value="TRANSPOSASE FOR INSERTION SEQUENCE ELEMENT IS200"/>
    <property type="match status" value="1"/>
</dbReference>
<gene>
    <name evidence="2" type="ORF">CL1_36</name>
</gene>
<evidence type="ECO:0000313" key="3">
    <source>
        <dbReference type="Proteomes" id="UP000201898"/>
    </source>
</evidence>
<reference evidence="2 3" key="1">
    <citation type="journal article" date="2016" name="Appl. Environ. Microbiol.">
        <title>Genomic Diversity of Phages Infecting Probiotic Strains of Lactobacillus paracasei.</title>
        <authorList>
            <person name="Mercanti D.J."/>
            <person name="Rousseau G.M."/>
            <person name="Capra M.L."/>
            <person name="Quiberoni A."/>
            <person name="Tremblay D.M."/>
            <person name="Labrie S.J."/>
            <person name="Moineau S."/>
        </authorList>
    </citation>
    <scope>NUCLEOTIDE SEQUENCE [LARGE SCALE GENOMIC DNA]</scope>
</reference>
<dbReference type="Pfam" id="PF01797">
    <property type="entry name" value="Y1_Tnp"/>
    <property type="match status" value="1"/>
</dbReference>
<dbReference type="InterPro" id="IPR002686">
    <property type="entry name" value="Transposase_17"/>
</dbReference>
<dbReference type="Proteomes" id="UP000201898">
    <property type="component" value="Segment"/>
</dbReference>
<dbReference type="GO" id="GO:0006313">
    <property type="term" value="P:DNA transposition"/>
    <property type="evidence" value="ECO:0007669"/>
    <property type="project" value="InterPro"/>
</dbReference>
<dbReference type="Gene3D" id="3.30.70.1290">
    <property type="entry name" value="Transposase IS200-like"/>
    <property type="match status" value="1"/>
</dbReference>
<dbReference type="NCBIfam" id="NF033573">
    <property type="entry name" value="transpos_IS200"/>
    <property type="match status" value="1"/>
</dbReference>
<dbReference type="GeneID" id="26633176"/>
<keyword evidence="3" id="KW-1185">Reference proteome</keyword>
<dbReference type="PANTHER" id="PTHR33360:SF2">
    <property type="entry name" value="TRANSPOSASE FOR INSERTION SEQUENCE ELEMENT IS200"/>
    <property type="match status" value="1"/>
</dbReference>
<name>A0A0P0IQC6_9CAUD</name>
<feature type="domain" description="Transposase IS200-like" evidence="1">
    <location>
        <begin position="9"/>
        <end position="129"/>
    </location>
</feature>
<dbReference type="InterPro" id="IPR036515">
    <property type="entry name" value="Transposase_17_sf"/>
</dbReference>